<protein>
    <submittedName>
        <fullName evidence="2">WD repeat-containing protein 19</fullName>
    </submittedName>
</protein>
<dbReference type="AlphaFoldDB" id="A0A5B7ITW8"/>
<dbReference type="EMBL" id="VSRR010069696">
    <property type="protein sequence ID" value="MPC85823.1"/>
    <property type="molecule type" value="Genomic_DNA"/>
</dbReference>
<accession>A0A5B7ITW8</accession>
<dbReference type="OrthoDB" id="10250638at2759"/>
<evidence type="ECO:0000313" key="3">
    <source>
        <dbReference type="Proteomes" id="UP000324222"/>
    </source>
</evidence>
<dbReference type="Pfam" id="PF15911">
    <property type="entry name" value="Beta-prop_WDR19_2nd"/>
    <property type="match status" value="1"/>
</dbReference>
<gene>
    <name evidence="2" type="primary">WDR19_2</name>
    <name evidence="2" type="ORF">E2C01_080620</name>
</gene>
<feature type="domain" description="WDR19 WD40 repeat" evidence="1">
    <location>
        <begin position="2"/>
        <end position="47"/>
    </location>
</feature>
<dbReference type="InterPro" id="IPR039468">
    <property type="entry name" value="WDR19_WD40_rpt"/>
</dbReference>
<dbReference type="Proteomes" id="UP000324222">
    <property type="component" value="Unassembled WGS sequence"/>
</dbReference>
<evidence type="ECO:0000313" key="2">
    <source>
        <dbReference type="EMBL" id="MPC85823.1"/>
    </source>
</evidence>
<name>A0A5B7ITW8_PORTR</name>
<comment type="caution">
    <text evidence="2">The sequence shown here is derived from an EMBL/GenBank/DDBJ whole genome shotgun (WGS) entry which is preliminary data.</text>
</comment>
<keyword evidence="3" id="KW-1185">Reference proteome</keyword>
<proteinExistence type="predicted"/>
<organism evidence="2 3">
    <name type="scientific">Portunus trituberculatus</name>
    <name type="common">Swimming crab</name>
    <name type="synonym">Neptunus trituberculatus</name>
    <dbReference type="NCBI Taxonomy" id="210409"/>
    <lineage>
        <taxon>Eukaryota</taxon>
        <taxon>Metazoa</taxon>
        <taxon>Ecdysozoa</taxon>
        <taxon>Arthropoda</taxon>
        <taxon>Crustacea</taxon>
        <taxon>Multicrustacea</taxon>
        <taxon>Malacostraca</taxon>
        <taxon>Eumalacostraca</taxon>
        <taxon>Eucarida</taxon>
        <taxon>Decapoda</taxon>
        <taxon>Pleocyemata</taxon>
        <taxon>Brachyura</taxon>
        <taxon>Eubrachyura</taxon>
        <taxon>Portunoidea</taxon>
        <taxon>Portunidae</taxon>
        <taxon>Portuninae</taxon>
        <taxon>Portunus</taxon>
    </lineage>
</organism>
<sequence length="59" mass="6609">MVGDYRHTAEITSIYAEPSGRRIVLVDSKGEGYLYNPKRSKGIAKVPLLTSRIPSFKLK</sequence>
<reference evidence="2 3" key="1">
    <citation type="submission" date="2019-05" db="EMBL/GenBank/DDBJ databases">
        <title>Another draft genome of Portunus trituberculatus and its Hox gene families provides insights of decapod evolution.</title>
        <authorList>
            <person name="Jeong J.-H."/>
            <person name="Song I."/>
            <person name="Kim S."/>
            <person name="Choi T."/>
            <person name="Kim D."/>
            <person name="Ryu S."/>
            <person name="Kim W."/>
        </authorList>
    </citation>
    <scope>NUCLEOTIDE SEQUENCE [LARGE SCALE GENOMIC DNA]</scope>
    <source>
        <tissue evidence="2">Muscle</tissue>
    </source>
</reference>
<evidence type="ECO:0000259" key="1">
    <source>
        <dbReference type="Pfam" id="PF15911"/>
    </source>
</evidence>